<dbReference type="Proteomes" id="UP001293254">
    <property type="component" value="Unassembled WGS sequence"/>
</dbReference>
<gene>
    <name evidence="2" type="ORF">Salat_2437800</name>
</gene>
<keyword evidence="3" id="KW-1185">Reference proteome</keyword>
<dbReference type="EMBL" id="JACGWO010000009">
    <property type="protein sequence ID" value="KAK4420247.1"/>
    <property type="molecule type" value="Genomic_DNA"/>
</dbReference>
<organism evidence="2 3">
    <name type="scientific">Sesamum alatum</name>
    <dbReference type="NCBI Taxonomy" id="300844"/>
    <lineage>
        <taxon>Eukaryota</taxon>
        <taxon>Viridiplantae</taxon>
        <taxon>Streptophyta</taxon>
        <taxon>Embryophyta</taxon>
        <taxon>Tracheophyta</taxon>
        <taxon>Spermatophyta</taxon>
        <taxon>Magnoliopsida</taxon>
        <taxon>eudicotyledons</taxon>
        <taxon>Gunneridae</taxon>
        <taxon>Pentapetalae</taxon>
        <taxon>asterids</taxon>
        <taxon>lamiids</taxon>
        <taxon>Lamiales</taxon>
        <taxon>Pedaliaceae</taxon>
        <taxon>Sesamum</taxon>
    </lineage>
</organism>
<reference evidence="2" key="2">
    <citation type="journal article" date="2024" name="Plant">
        <title>Genomic evolution and insights into agronomic trait innovations of Sesamum species.</title>
        <authorList>
            <person name="Miao H."/>
            <person name="Wang L."/>
            <person name="Qu L."/>
            <person name="Liu H."/>
            <person name="Sun Y."/>
            <person name="Le M."/>
            <person name="Wang Q."/>
            <person name="Wei S."/>
            <person name="Zheng Y."/>
            <person name="Lin W."/>
            <person name="Duan Y."/>
            <person name="Cao H."/>
            <person name="Xiong S."/>
            <person name="Wang X."/>
            <person name="Wei L."/>
            <person name="Li C."/>
            <person name="Ma Q."/>
            <person name="Ju M."/>
            <person name="Zhao R."/>
            <person name="Li G."/>
            <person name="Mu C."/>
            <person name="Tian Q."/>
            <person name="Mei H."/>
            <person name="Zhang T."/>
            <person name="Gao T."/>
            <person name="Zhang H."/>
        </authorList>
    </citation>
    <scope>NUCLEOTIDE SEQUENCE</scope>
    <source>
        <strain evidence="2">3651</strain>
    </source>
</reference>
<proteinExistence type="predicted"/>
<comment type="caution">
    <text evidence="2">The sequence shown here is derived from an EMBL/GenBank/DDBJ whole genome shotgun (WGS) entry which is preliminary data.</text>
</comment>
<name>A0AAE1XYH2_9LAMI</name>
<evidence type="ECO:0000313" key="2">
    <source>
        <dbReference type="EMBL" id="KAK4420247.1"/>
    </source>
</evidence>
<dbReference type="AlphaFoldDB" id="A0AAE1XYH2"/>
<reference evidence="2" key="1">
    <citation type="submission" date="2020-06" db="EMBL/GenBank/DDBJ databases">
        <authorList>
            <person name="Li T."/>
            <person name="Hu X."/>
            <person name="Zhang T."/>
            <person name="Song X."/>
            <person name="Zhang H."/>
            <person name="Dai N."/>
            <person name="Sheng W."/>
            <person name="Hou X."/>
            <person name="Wei L."/>
        </authorList>
    </citation>
    <scope>NUCLEOTIDE SEQUENCE</scope>
    <source>
        <strain evidence="2">3651</strain>
        <tissue evidence="2">Leaf</tissue>
    </source>
</reference>
<protein>
    <submittedName>
        <fullName evidence="2">Uncharacterized protein</fullName>
    </submittedName>
</protein>
<evidence type="ECO:0000256" key="1">
    <source>
        <dbReference type="SAM" id="MobiDB-lite"/>
    </source>
</evidence>
<feature type="region of interest" description="Disordered" evidence="1">
    <location>
        <begin position="1"/>
        <end position="33"/>
    </location>
</feature>
<feature type="compositionally biased region" description="Low complexity" evidence="1">
    <location>
        <begin position="16"/>
        <end position="30"/>
    </location>
</feature>
<evidence type="ECO:0000313" key="3">
    <source>
        <dbReference type="Proteomes" id="UP001293254"/>
    </source>
</evidence>
<sequence>MSRASIAKAKKHKISAEAAKASSQSSSVRAPVANQHAAKAPVAGQPAVIALPPAQPIAGPISVKETAMPNDITKVDSTDFNAFISNLEASPSYSANPAHVEDTSDSRLAAALPGKEAITKAVGMKKNSFMGLFRNNHNPCIGPIMGGLLLATREWVAHLPICT</sequence>
<accession>A0AAE1XYH2</accession>